<evidence type="ECO:0000313" key="1">
    <source>
        <dbReference type="EMBL" id="GEO19008.1"/>
    </source>
</evidence>
<dbReference type="OrthoDB" id="8020645at2"/>
<keyword evidence="2" id="KW-1185">Reference proteome</keyword>
<name>A0A512C478_9HYPH</name>
<proteinExistence type="predicted"/>
<dbReference type="EMBL" id="BJYU01000294">
    <property type="protein sequence ID" value="GEO19008.1"/>
    <property type="molecule type" value="Genomic_DNA"/>
</dbReference>
<accession>A0A512C478</accession>
<organism evidence="1 2">
    <name type="scientific">Microvirga aerophila</name>
    <dbReference type="NCBI Taxonomy" id="670291"/>
    <lineage>
        <taxon>Bacteria</taxon>
        <taxon>Pseudomonadati</taxon>
        <taxon>Pseudomonadota</taxon>
        <taxon>Alphaproteobacteria</taxon>
        <taxon>Hyphomicrobiales</taxon>
        <taxon>Methylobacteriaceae</taxon>
        <taxon>Microvirga</taxon>
    </lineage>
</organism>
<sequence>MIKERQLREELLGLEQRMHLLDRQLADAIHRIHHSPTPDLVEKAAQDERAYLSQLDKLMTRIRAVEGQLLQIDRHATRH</sequence>
<dbReference type="AlphaFoldDB" id="A0A512C478"/>
<evidence type="ECO:0000313" key="2">
    <source>
        <dbReference type="Proteomes" id="UP000321085"/>
    </source>
</evidence>
<gene>
    <name evidence="1" type="ORF">MAE02_67040</name>
</gene>
<dbReference type="Proteomes" id="UP000321085">
    <property type="component" value="Unassembled WGS sequence"/>
</dbReference>
<reference evidence="1 2" key="1">
    <citation type="submission" date="2019-07" db="EMBL/GenBank/DDBJ databases">
        <title>Whole genome shotgun sequence of Microvirga aerophila NBRC 106136.</title>
        <authorList>
            <person name="Hosoyama A."/>
            <person name="Uohara A."/>
            <person name="Ohji S."/>
            <person name="Ichikawa N."/>
        </authorList>
    </citation>
    <scope>NUCLEOTIDE SEQUENCE [LARGE SCALE GENOMIC DNA]</scope>
    <source>
        <strain evidence="1 2">NBRC 106136</strain>
    </source>
</reference>
<comment type="caution">
    <text evidence="1">The sequence shown here is derived from an EMBL/GenBank/DDBJ whole genome shotgun (WGS) entry which is preliminary data.</text>
</comment>
<protein>
    <submittedName>
        <fullName evidence="1">Uncharacterized protein</fullName>
    </submittedName>
</protein>